<keyword evidence="1" id="KW-0732">Signal</keyword>
<evidence type="ECO:0000313" key="2">
    <source>
        <dbReference type="EMBL" id="KAK9862389.1"/>
    </source>
</evidence>
<feature type="chain" id="PRO_5043710561" evidence="1">
    <location>
        <begin position="24"/>
        <end position="259"/>
    </location>
</feature>
<dbReference type="AlphaFoldDB" id="A0AAW1T0V7"/>
<dbReference type="EMBL" id="JALJOV010000613">
    <property type="protein sequence ID" value="KAK9862389.1"/>
    <property type="molecule type" value="Genomic_DNA"/>
</dbReference>
<organism evidence="2 3">
    <name type="scientific">Apatococcus fuscideae</name>
    <dbReference type="NCBI Taxonomy" id="2026836"/>
    <lineage>
        <taxon>Eukaryota</taxon>
        <taxon>Viridiplantae</taxon>
        <taxon>Chlorophyta</taxon>
        <taxon>core chlorophytes</taxon>
        <taxon>Trebouxiophyceae</taxon>
        <taxon>Chlorellales</taxon>
        <taxon>Chlorellaceae</taxon>
        <taxon>Apatococcus</taxon>
    </lineage>
</organism>
<protein>
    <submittedName>
        <fullName evidence="2">Uncharacterized protein</fullName>
    </submittedName>
</protein>
<gene>
    <name evidence="2" type="ORF">WJX84_010061</name>
</gene>
<feature type="signal peptide" evidence="1">
    <location>
        <begin position="1"/>
        <end position="23"/>
    </location>
</feature>
<evidence type="ECO:0000256" key="1">
    <source>
        <dbReference type="SAM" id="SignalP"/>
    </source>
</evidence>
<proteinExistence type="predicted"/>
<sequence length="259" mass="26363">MKAPPFLLGVWMLTLLQGARVSGENSEREYRRGLRQSSTTIASAFDKASSTVDAITALCEALGKDDGPQAENALGSSTDGTWATEGAMNMAIVAVSASGAAIVSSIAQGSAHPLAKPAEDITTALGIQAYDFSSQAASHNLTATAAKLSNVARLAGSLAETINAIDAAVQAAAASADFVAYLQTLPSSKTGTTNSKAQADDQLTAVVAASIAVQASIVVVSSAKSDSMMTPVAANANANCTCTQEYCQARWTLLPTTRG</sequence>
<name>A0AAW1T0V7_9CHLO</name>
<dbReference type="Proteomes" id="UP001485043">
    <property type="component" value="Unassembled WGS sequence"/>
</dbReference>
<keyword evidence="3" id="KW-1185">Reference proteome</keyword>
<evidence type="ECO:0000313" key="3">
    <source>
        <dbReference type="Proteomes" id="UP001485043"/>
    </source>
</evidence>
<accession>A0AAW1T0V7</accession>
<reference evidence="2 3" key="1">
    <citation type="journal article" date="2024" name="Nat. Commun.">
        <title>Phylogenomics reveals the evolutionary origins of lichenization in chlorophyte algae.</title>
        <authorList>
            <person name="Puginier C."/>
            <person name="Libourel C."/>
            <person name="Otte J."/>
            <person name="Skaloud P."/>
            <person name="Haon M."/>
            <person name="Grisel S."/>
            <person name="Petersen M."/>
            <person name="Berrin J.G."/>
            <person name="Delaux P.M."/>
            <person name="Dal Grande F."/>
            <person name="Keller J."/>
        </authorList>
    </citation>
    <scope>NUCLEOTIDE SEQUENCE [LARGE SCALE GENOMIC DNA]</scope>
    <source>
        <strain evidence="2 3">SAG 2523</strain>
    </source>
</reference>
<comment type="caution">
    <text evidence="2">The sequence shown here is derived from an EMBL/GenBank/DDBJ whole genome shotgun (WGS) entry which is preliminary data.</text>
</comment>